<dbReference type="InterPro" id="IPR050301">
    <property type="entry name" value="NTE"/>
</dbReference>
<dbReference type="SUPFAM" id="SSF52151">
    <property type="entry name" value="FabD/lysophospholipase-like"/>
    <property type="match status" value="1"/>
</dbReference>
<feature type="short sequence motif" description="DGA/G" evidence="4">
    <location>
        <begin position="238"/>
        <end position="240"/>
    </location>
</feature>
<evidence type="ECO:0000256" key="4">
    <source>
        <dbReference type="PROSITE-ProRule" id="PRU01161"/>
    </source>
</evidence>
<evidence type="ECO:0000313" key="7">
    <source>
        <dbReference type="Proteomes" id="UP001595818"/>
    </source>
</evidence>
<evidence type="ECO:0000313" key="6">
    <source>
        <dbReference type="EMBL" id="MFC4872562.1"/>
    </source>
</evidence>
<comment type="caution">
    <text evidence="6">The sequence shown here is derived from an EMBL/GenBank/DDBJ whole genome shotgun (WGS) entry which is preliminary data.</text>
</comment>
<proteinExistence type="predicted"/>
<feature type="short sequence motif" description="GXSXG" evidence="4">
    <location>
        <begin position="46"/>
        <end position="50"/>
    </location>
</feature>
<dbReference type="PROSITE" id="PS51635">
    <property type="entry name" value="PNPLA"/>
    <property type="match status" value="1"/>
</dbReference>
<dbReference type="Gene3D" id="3.40.1090.10">
    <property type="entry name" value="Cytosolic phospholipase A2 catalytic domain"/>
    <property type="match status" value="1"/>
</dbReference>
<evidence type="ECO:0000256" key="2">
    <source>
        <dbReference type="ARBA" id="ARBA00022963"/>
    </source>
</evidence>
<dbReference type="PANTHER" id="PTHR14226">
    <property type="entry name" value="NEUROPATHY TARGET ESTERASE/SWISS CHEESE D.MELANOGASTER"/>
    <property type="match status" value="1"/>
</dbReference>
<feature type="domain" description="PNPLA" evidence="5">
    <location>
        <begin position="6"/>
        <end position="251"/>
    </location>
</feature>
<accession>A0ABV9T245</accession>
<sequence>MKKFALVLSGGGFKGAFQIGALRYLKDNWAKINPGQPEMKFDIIAGISVGSLNGALLASGKFEELEKLWKDVGENGVEEIYTSDFIDTQSQSETLQLNITAESLIKRFAPGLNIRISFWKGLQLLFSQSRRDRFLAEILLSTERDFTENFQQFKALADNTPLQNKLKDLIRIKDIQDVVYRCGFVSLDNGIYYSLGNRDFASDEDFQKGIMASTSMPIIWEPVPELKTTFSSVKNLVDGGIKNVSPLGDVIDEINRDSSDDEYTIFIINCNTHDIEEVAYDERNIAQIALRSLTDIALSEIFNNDLEEFLRINDILEQIGEIRPGFPIYNYDFRKRQRTDEILKTFKTVVIQPDLGILGDSLVSTKALYNRRYAHGREKAMMAVEDIHQKHSLSNTIIV</sequence>
<dbReference type="PANTHER" id="PTHR14226:SF57">
    <property type="entry name" value="BLR7027 PROTEIN"/>
    <property type="match status" value="1"/>
</dbReference>
<dbReference type="InterPro" id="IPR016035">
    <property type="entry name" value="Acyl_Trfase/lysoPLipase"/>
</dbReference>
<name>A0ABV9T245_9BACT</name>
<dbReference type="InterPro" id="IPR002641">
    <property type="entry name" value="PNPLA_dom"/>
</dbReference>
<feature type="active site" description="Nucleophile" evidence="4">
    <location>
        <position position="48"/>
    </location>
</feature>
<organism evidence="6 7">
    <name type="scientific">Negadavirga shengliensis</name>
    <dbReference type="NCBI Taxonomy" id="1389218"/>
    <lineage>
        <taxon>Bacteria</taxon>
        <taxon>Pseudomonadati</taxon>
        <taxon>Bacteroidota</taxon>
        <taxon>Cytophagia</taxon>
        <taxon>Cytophagales</taxon>
        <taxon>Cyclobacteriaceae</taxon>
        <taxon>Negadavirga</taxon>
    </lineage>
</organism>
<evidence type="ECO:0000256" key="1">
    <source>
        <dbReference type="ARBA" id="ARBA00022801"/>
    </source>
</evidence>
<dbReference type="Pfam" id="PF01734">
    <property type="entry name" value="Patatin"/>
    <property type="match status" value="1"/>
</dbReference>
<reference evidence="7" key="1">
    <citation type="journal article" date="2019" name="Int. J. Syst. Evol. Microbiol.">
        <title>The Global Catalogue of Microorganisms (GCM) 10K type strain sequencing project: providing services to taxonomists for standard genome sequencing and annotation.</title>
        <authorList>
            <consortium name="The Broad Institute Genomics Platform"/>
            <consortium name="The Broad Institute Genome Sequencing Center for Infectious Disease"/>
            <person name="Wu L."/>
            <person name="Ma J."/>
        </authorList>
    </citation>
    <scope>NUCLEOTIDE SEQUENCE [LARGE SCALE GENOMIC DNA]</scope>
    <source>
        <strain evidence="7">CGMCC 4.7466</strain>
    </source>
</reference>
<evidence type="ECO:0000259" key="5">
    <source>
        <dbReference type="PROSITE" id="PS51635"/>
    </source>
</evidence>
<keyword evidence="3 4" id="KW-0443">Lipid metabolism</keyword>
<keyword evidence="1 4" id="KW-0378">Hydrolase</keyword>
<feature type="active site" description="Proton acceptor" evidence="4">
    <location>
        <position position="238"/>
    </location>
</feature>
<feature type="short sequence motif" description="GXGXXG" evidence="4">
    <location>
        <begin position="10"/>
        <end position="15"/>
    </location>
</feature>
<keyword evidence="2 4" id="KW-0442">Lipid degradation</keyword>
<gene>
    <name evidence="6" type="ORF">ACFPFU_12775</name>
</gene>
<dbReference type="Proteomes" id="UP001595818">
    <property type="component" value="Unassembled WGS sequence"/>
</dbReference>
<evidence type="ECO:0000256" key="3">
    <source>
        <dbReference type="ARBA" id="ARBA00023098"/>
    </source>
</evidence>
<protein>
    <submittedName>
        <fullName evidence="6">Patatin-like phospholipase family protein</fullName>
    </submittedName>
</protein>
<dbReference type="RefSeq" id="WP_377065058.1">
    <property type="nucleotide sequence ID" value="NZ_JBHSJJ010000006.1"/>
</dbReference>
<dbReference type="EMBL" id="JBHSJJ010000006">
    <property type="protein sequence ID" value="MFC4872562.1"/>
    <property type="molecule type" value="Genomic_DNA"/>
</dbReference>
<keyword evidence="7" id="KW-1185">Reference proteome</keyword>